<comment type="caution">
    <text evidence="2">The sequence shown here is derived from an EMBL/GenBank/DDBJ whole genome shotgun (WGS) entry which is preliminary data.</text>
</comment>
<protein>
    <recommendedName>
        <fullName evidence="4">Right handed beta helix domain-containing protein</fullName>
    </recommendedName>
</protein>
<reference evidence="2" key="2">
    <citation type="submission" date="2021-04" db="EMBL/GenBank/DDBJ databases">
        <authorList>
            <person name="Gilroy R."/>
        </authorList>
    </citation>
    <scope>NUCLEOTIDE SEQUENCE</scope>
    <source>
        <strain evidence="2">CHK188-5543</strain>
    </source>
</reference>
<gene>
    <name evidence="2" type="ORF">H9736_04850</name>
</gene>
<evidence type="ECO:0000313" key="2">
    <source>
        <dbReference type="EMBL" id="HIX65559.1"/>
    </source>
</evidence>
<reference evidence="2" key="1">
    <citation type="journal article" date="2021" name="PeerJ">
        <title>Extensive microbial diversity within the chicken gut microbiome revealed by metagenomics and culture.</title>
        <authorList>
            <person name="Gilroy R."/>
            <person name="Ravi A."/>
            <person name="Getino M."/>
            <person name="Pursley I."/>
            <person name="Horton D.L."/>
            <person name="Alikhan N.F."/>
            <person name="Baker D."/>
            <person name="Gharbi K."/>
            <person name="Hall N."/>
            <person name="Watson M."/>
            <person name="Adriaenssens E.M."/>
            <person name="Foster-Nyarko E."/>
            <person name="Jarju S."/>
            <person name="Secka A."/>
            <person name="Antonio M."/>
            <person name="Oren A."/>
            <person name="Chaudhuri R.R."/>
            <person name="La Ragione R."/>
            <person name="Hildebrand F."/>
            <person name="Pallen M.J."/>
        </authorList>
    </citation>
    <scope>NUCLEOTIDE SEQUENCE</scope>
    <source>
        <strain evidence="2">CHK188-5543</strain>
    </source>
</reference>
<keyword evidence="1" id="KW-0732">Signal</keyword>
<dbReference type="Gene3D" id="2.160.20.20">
    <property type="match status" value="1"/>
</dbReference>
<name>A0A9D1WQV4_9FIRM</name>
<dbReference type="InterPro" id="IPR012332">
    <property type="entry name" value="Autotransporter_pectin_lyase_C"/>
</dbReference>
<organism evidence="2 3">
    <name type="scientific">Candidatus Anaerotruncus excrementipullorum</name>
    <dbReference type="NCBI Taxonomy" id="2838465"/>
    <lineage>
        <taxon>Bacteria</taxon>
        <taxon>Bacillati</taxon>
        <taxon>Bacillota</taxon>
        <taxon>Clostridia</taxon>
        <taxon>Eubacteriales</taxon>
        <taxon>Oscillospiraceae</taxon>
        <taxon>Anaerotruncus</taxon>
    </lineage>
</organism>
<dbReference type="InterPro" id="IPR011050">
    <property type="entry name" value="Pectin_lyase_fold/virulence"/>
</dbReference>
<evidence type="ECO:0008006" key="4">
    <source>
        <dbReference type="Google" id="ProtNLM"/>
    </source>
</evidence>
<dbReference type="Proteomes" id="UP000886800">
    <property type="component" value="Unassembled WGS sequence"/>
</dbReference>
<sequence>MGYRKGLPGILVSLAAAALLAGCALLSGGGEEAPPASAPASAASAPAASAPAGGTPALTLLPASQGAGRTVLAAPLEVTVGEGGQFATLGEALRYCSGFYPAYQQGGCTVTVRILEGTVLREQIVCSAIDLSYITITADRTDRCPQVPVEHTAAWTGDRDESRYNKPFLEANNGGRLPLVGCVFALASENNDENGYACGMLCDKGSVGTVLDGGGFVGFFDGVVANNNSEITCRNGVLQDCGRYAVQARHLSRVSVRGADLSGAGQCAVYANRVSQVDARAAWSAGSRNGLLAANDSTINANDATFQGLWGEYIAAADALSTVNCGNLVVDDYYGGGPCFQVRNGSQMALHGLSGNLWEGQAPLYSQQPNQLTGEGILYVGEGEGYDDP</sequence>
<dbReference type="PROSITE" id="PS51257">
    <property type="entry name" value="PROKAR_LIPOPROTEIN"/>
    <property type="match status" value="1"/>
</dbReference>
<evidence type="ECO:0000313" key="3">
    <source>
        <dbReference type="Proteomes" id="UP000886800"/>
    </source>
</evidence>
<dbReference type="AlphaFoldDB" id="A0A9D1WQV4"/>
<feature type="chain" id="PRO_5038504200" description="Right handed beta helix domain-containing protein" evidence="1">
    <location>
        <begin position="22"/>
        <end position="389"/>
    </location>
</feature>
<evidence type="ECO:0000256" key="1">
    <source>
        <dbReference type="SAM" id="SignalP"/>
    </source>
</evidence>
<dbReference type="SUPFAM" id="SSF51126">
    <property type="entry name" value="Pectin lyase-like"/>
    <property type="match status" value="1"/>
</dbReference>
<dbReference type="EMBL" id="DXES01000109">
    <property type="protein sequence ID" value="HIX65559.1"/>
    <property type="molecule type" value="Genomic_DNA"/>
</dbReference>
<proteinExistence type="predicted"/>
<accession>A0A9D1WQV4</accession>
<feature type="signal peptide" evidence="1">
    <location>
        <begin position="1"/>
        <end position="21"/>
    </location>
</feature>